<evidence type="ECO:0000256" key="9">
    <source>
        <dbReference type="ARBA" id="ARBA00023136"/>
    </source>
</evidence>
<feature type="transmembrane region" description="Helical" evidence="10">
    <location>
        <begin position="30"/>
        <end position="49"/>
    </location>
</feature>
<comment type="catalytic activity">
    <reaction evidence="10">
        <text>a quinone + NADH + 5 H(+)(in) = a quinol + NAD(+) + 4 H(+)(out)</text>
        <dbReference type="Rhea" id="RHEA:57888"/>
        <dbReference type="ChEBI" id="CHEBI:15378"/>
        <dbReference type="ChEBI" id="CHEBI:24646"/>
        <dbReference type="ChEBI" id="CHEBI:57540"/>
        <dbReference type="ChEBI" id="CHEBI:57945"/>
        <dbReference type="ChEBI" id="CHEBI:132124"/>
    </reaction>
</comment>
<evidence type="ECO:0000256" key="7">
    <source>
        <dbReference type="ARBA" id="ARBA00022967"/>
    </source>
</evidence>
<evidence type="ECO:0000256" key="10">
    <source>
        <dbReference type="HAMAP-Rule" id="MF_01456"/>
    </source>
</evidence>
<dbReference type="GO" id="GO:0048038">
    <property type="term" value="F:quinone binding"/>
    <property type="evidence" value="ECO:0007669"/>
    <property type="project" value="UniProtKB-KW"/>
</dbReference>
<dbReference type="InterPro" id="IPR039428">
    <property type="entry name" value="NUOK/Mnh_C1-like"/>
</dbReference>
<dbReference type="FunFam" id="1.10.287.3510:FF:000001">
    <property type="entry name" value="NADH-quinone oxidoreductase subunit K"/>
    <property type="match status" value="1"/>
</dbReference>
<dbReference type="HAMAP" id="MF_01456">
    <property type="entry name" value="NDH1_NuoK"/>
    <property type="match status" value="1"/>
</dbReference>
<keyword evidence="5 10" id="KW-0812">Transmembrane</keyword>
<keyword evidence="7 10" id="KW-1278">Translocase</keyword>
<dbReference type="Pfam" id="PF00420">
    <property type="entry name" value="Oxidored_q2"/>
    <property type="match status" value="1"/>
</dbReference>
<dbReference type="AlphaFoldDB" id="A0A9D1W6K1"/>
<keyword evidence="4 10" id="KW-0813">Transport</keyword>
<dbReference type="GO" id="GO:0030964">
    <property type="term" value="C:NADH dehydrogenase complex"/>
    <property type="evidence" value="ECO:0007669"/>
    <property type="project" value="TreeGrafter"/>
</dbReference>
<comment type="caution">
    <text evidence="11">The sequence shown here is derived from an EMBL/GenBank/DDBJ whole genome shotgun (WGS) entry which is preliminary data.</text>
</comment>
<keyword evidence="10" id="KW-1003">Cell membrane</keyword>
<comment type="similarity">
    <text evidence="3 10">Belongs to the complex I subunit 4L family.</text>
</comment>
<comment type="function">
    <text evidence="1">NDH-1 shuttles electrons from NADH, via FMN and iron-sulfur (Fe-S) centers, to quinones in the respiratory chain. The immediate electron acceptor for the enzyme in this species is believed to be ubiquinone. Couples the redox reaction to proton translocation (for every two electrons transferred, four hydrogen ions are translocated across the cytoplasmic membrane), and thus conserves the redox energy in a proton gradient.</text>
</comment>
<protein>
    <recommendedName>
        <fullName evidence="10">NADH-quinone oxidoreductase subunit K</fullName>
        <ecNumber evidence="10">7.1.1.-</ecNumber>
    </recommendedName>
    <alternativeName>
        <fullName evidence="10">NADH dehydrogenase I subunit K</fullName>
    </alternativeName>
    <alternativeName>
        <fullName evidence="10">NDH-1 subunit K</fullName>
    </alternativeName>
</protein>
<dbReference type="Proteomes" id="UP000824156">
    <property type="component" value="Unassembled WGS sequence"/>
</dbReference>
<dbReference type="Gene3D" id="1.10.287.3510">
    <property type="match status" value="1"/>
</dbReference>
<comment type="function">
    <text evidence="10">NDH-1 shuttles electrons from NADH, via FMN and iron-sulfur (Fe-S) centers, to quinones in the respiratory chain. The immediate electron acceptor for the enzyme in this species is believed to be a menaquinone. Couples the redox reaction to proton translocation (for every two electrons transferred, four hydrogen ions are translocated across the cytoplasmic membrane), and thus conserves the redox energy in a proton gradient.</text>
</comment>
<name>A0A9D1W6K1_9SPHI</name>
<comment type="subcellular location">
    <subcellularLocation>
        <location evidence="10">Cell membrane</location>
        <topology evidence="10">Multi-pass membrane protein</topology>
    </subcellularLocation>
    <subcellularLocation>
        <location evidence="2">Membrane</location>
        <topology evidence="2">Multi-pass membrane protein</topology>
    </subcellularLocation>
</comment>
<organism evidence="11 12">
    <name type="scientific">Candidatus Sphingobacterium stercoripullorum</name>
    <dbReference type="NCBI Taxonomy" id="2838759"/>
    <lineage>
        <taxon>Bacteria</taxon>
        <taxon>Pseudomonadati</taxon>
        <taxon>Bacteroidota</taxon>
        <taxon>Sphingobacteriia</taxon>
        <taxon>Sphingobacteriales</taxon>
        <taxon>Sphingobacteriaceae</taxon>
        <taxon>Sphingobacterium</taxon>
    </lineage>
</organism>
<evidence type="ECO:0000256" key="3">
    <source>
        <dbReference type="ARBA" id="ARBA00010519"/>
    </source>
</evidence>
<gene>
    <name evidence="10 11" type="primary">nuoK</name>
    <name evidence="11" type="ORF">H9853_00100</name>
</gene>
<evidence type="ECO:0000256" key="5">
    <source>
        <dbReference type="ARBA" id="ARBA00022692"/>
    </source>
</evidence>
<keyword evidence="6 10" id="KW-0874">Quinone</keyword>
<keyword evidence="10" id="KW-0520">NAD</keyword>
<feature type="transmembrane region" description="Helical" evidence="10">
    <location>
        <begin position="61"/>
        <end position="85"/>
    </location>
</feature>
<evidence type="ECO:0000256" key="8">
    <source>
        <dbReference type="ARBA" id="ARBA00022989"/>
    </source>
</evidence>
<dbReference type="GO" id="GO:0005886">
    <property type="term" value="C:plasma membrane"/>
    <property type="evidence" value="ECO:0007669"/>
    <property type="project" value="UniProtKB-SubCell"/>
</dbReference>
<reference evidence="11" key="1">
    <citation type="journal article" date="2021" name="PeerJ">
        <title>Extensive microbial diversity within the chicken gut microbiome revealed by metagenomics and culture.</title>
        <authorList>
            <person name="Gilroy R."/>
            <person name="Ravi A."/>
            <person name="Getino M."/>
            <person name="Pursley I."/>
            <person name="Horton D.L."/>
            <person name="Alikhan N.F."/>
            <person name="Baker D."/>
            <person name="Gharbi K."/>
            <person name="Hall N."/>
            <person name="Watson M."/>
            <person name="Adriaenssens E.M."/>
            <person name="Foster-Nyarko E."/>
            <person name="Jarju S."/>
            <person name="Secka A."/>
            <person name="Antonio M."/>
            <person name="Oren A."/>
            <person name="Chaudhuri R.R."/>
            <person name="La Ragione R."/>
            <person name="Hildebrand F."/>
            <person name="Pallen M.J."/>
        </authorList>
    </citation>
    <scope>NUCLEOTIDE SEQUENCE</scope>
    <source>
        <strain evidence="11">1719</strain>
    </source>
</reference>
<dbReference type="PANTHER" id="PTHR11434">
    <property type="entry name" value="NADH-UBIQUINONE OXIDOREDUCTASE SUBUNIT ND4L"/>
    <property type="match status" value="1"/>
</dbReference>
<feature type="transmembrane region" description="Helical" evidence="10">
    <location>
        <begin position="6"/>
        <end position="23"/>
    </location>
</feature>
<dbReference type="GO" id="GO:0042773">
    <property type="term" value="P:ATP synthesis coupled electron transport"/>
    <property type="evidence" value="ECO:0007669"/>
    <property type="project" value="InterPro"/>
</dbReference>
<comment type="subunit">
    <text evidence="10">NDH-1 is composed of 14 different subunits. Subunits NuoA, H, J, K, L, M, N constitute the membrane sector of the complex.</text>
</comment>
<evidence type="ECO:0000256" key="2">
    <source>
        <dbReference type="ARBA" id="ARBA00004141"/>
    </source>
</evidence>
<keyword evidence="9 10" id="KW-0472">Membrane</keyword>
<keyword evidence="8 10" id="KW-1133">Transmembrane helix</keyword>
<dbReference type="InterPro" id="IPR001133">
    <property type="entry name" value="NADH_UbQ_OxRdtase_chain4L/K"/>
</dbReference>
<evidence type="ECO:0000256" key="4">
    <source>
        <dbReference type="ARBA" id="ARBA00022448"/>
    </source>
</evidence>
<evidence type="ECO:0000313" key="12">
    <source>
        <dbReference type="Proteomes" id="UP000824156"/>
    </source>
</evidence>
<dbReference type="GO" id="GO:0050136">
    <property type="term" value="F:NADH dehydrogenase (quinone) (non-electrogenic) activity"/>
    <property type="evidence" value="ECO:0007669"/>
    <property type="project" value="UniProtKB-UniRule"/>
</dbReference>
<reference evidence="11" key="2">
    <citation type="submission" date="2021-04" db="EMBL/GenBank/DDBJ databases">
        <authorList>
            <person name="Gilroy R."/>
        </authorList>
    </citation>
    <scope>NUCLEOTIDE SEQUENCE</scope>
    <source>
        <strain evidence="11">1719</strain>
    </source>
</reference>
<evidence type="ECO:0000256" key="6">
    <source>
        <dbReference type="ARBA" id="ARBA00022719"/>
    </source>
</evidence>
<evidence type="ECO:0000256" key="1">
    <source>
        <dbReference type="ARBA" id="ARBA00002378"/>
    </source>
</evidence>
<dbReference type="NCBIfam" id="NF004320">
    <property type="entry name" value="PRK05715.1-2"/>
    <property type="match status" value="1"/>
</dbReference>
<evidence type="ECO:0000313" key="11">
    <source>
        <dbReference type="EMBL" id="HIX53401.1"/>
    </source>
</evidence>
<accession>A0A9D1W6K1</accession>
<proteinExistence type="inferred from homology"/>
<dbReference type="EMBL" id="DXEZ01000002">
    <property type="protein sequence ID" value="HIX53401.1"/>
    <property type="molecule type" value="Genomic_DNA"/>
</dbReference>
<sequence length="102" mass="11289">MIATTHFLVVSAFLFCIGMYAVLAKKNAIMVLIGIELMVNAAVINLVAFSKFDKINMEGQITALFAIVIAASTVAITLSLILRVYRYHKNIDPNKITELKEK</sequence>
<dbReference type="PANTHER" id="PTHR11434:SF16">
    <property type="entry name" value="NADH-UBIQUINONE OXIDOREDUCTASE CHAIN 4L"/>
    <property type="match status" value="1"/>
</dbReference>
<dbReference type="EC" id="7.1.1.-" evidence="10"/>
<keyword evidence="11" id="KW-0560">Oxidoreductase</keyword>